<comment type="caution">
    <text evidence="1">The sequence shown here is derived from an EMBL/GenBank/DDBJ whole genome shotgun (WGS) entry which is preliminary data.</text>
</comment>
<sequence>ILILNELGERVKIDFQKLEELYGTRIKRIRRSKVDPLQPIHWKLTPMNM</sequence>
<gene>
    <name evidence="1" type="ORF">SMN809_LOCUS25055</name>
</gene>
<protein>
    <submittedName>
        <fullName evidence="1">Uncharacterized protein</fullName>
    </submittedName>
</protein>
<proteinExistence type="predicted"/>
<evidence type="ECO:0000313" key="1">
    <source>
        <dbReference type="EMBL" id="CAF4276218.1"/>
    </source>
</evidence>
<dbReference type="EMBL" id="CAJOBI010031666">
    <property type="protein sequence ID" value="CAF4276218.1"/>
    <property type="molecule type" value="Genomic_DNA"/>
</dbReference>
<evidence type="ECO:0000313" key="2">
    <source>
        <dbReference type="Proteomes" id="UP000676336"/>
    </source>
</evidence>
<name>A0A8S2TDM1_9BILA</name>
<reference evidence="1" key="1">
    <citation type="submission" date="2021-02" db="EMBL/GenBank/DDBJ databases">
        <authorList>
            <person name="Nowell W R."/>
        </authorList>
    </citation>
    <scope>NUCLEOTIDE SEQUENCE</scope>
</reference>
<organism evidence="1 2">
    <name type="scientific">Rotaria magnacalcarata</name>
    <dbReference type="NCBI Taxonomy" id="392030"/>
    <lineage>
        <taxon>Eukaryota</taxon>
        <taxon>Metazoa</taxon>
        <taxon>Spiralia</taxon>
        <taxon>Gnathifera</taxon>
        <taxon>Rotifera</taxon>
        <taxon>Eurotatoria</taxon>
        <taxon>Bdelloidea</taxon>
        <taxon>Philodinida</taxon>
        <taxon>Philodinidae</taxon>
        <taxon>Rotaria</taxon>
    </lineage>
</organism>
<accession>A0A8S2TDM1</accession>
<feature type="non-terminal residue" evidence="1">
    <location>
        <position position="1"/>
    </location>
</feature>
<dbReference type="AlphaFoldDB" id="A0A8S2TDM1"/>
<dbReference type="Proteomes" id="UP000676336">
    <property type="component" value="Unassembled WGS sequence"/>
</dbReference>